<sequence length="123" mass="13395">MPVAGRRLLTERPGQPAPSSGVPGLPEESRGRLAKEDAFPAGTHSAPPLASGARTPSHQGQSDAGQGSWHSFPNLHDPLIKASFLRAAGRFVKRTLQASHRCFIFLKNCFTARLFPPWDNSRR</sequence>
<dbReference type="InParanoid" id="A0A7J8GQQ8"/>
<proteinExistence type="predicted"/>
<feature type="region of interest" description="Disordered" evidence="1">
    <location>
        <begin position="1"/>
        <end position="72"/>
    </location>
</feature>
<evidence type="ECO:0000313" key="2">
    <source>
        <dbReference type="EMBL" id="KAF6462353.1"/>
    </source>
</evidence>
<comment type="caution">
    <text evidence="2">The sequence shown here is derived from an EMBL/GenBank/DDBJ whole genome shotgun (WGS) entry which is preliminary data.</text>
</comment>
<accession>A0A7J8GQQ8</accession>
<dbReference type="AlphaFoldDB" id="A0A7J8GQQ8"/>
<feature type="compositionally biased region" description="Polar residues" evidence="1">
    <location>
        <begin position="54"/>
        <end position="71"/>
    </location>
</feature>
<evidence type="ECO:0000313" key="3">
    <source>
        <dbReference type="Proteomes" id="UP000550707"/>
    </source>
</evidence>
<organism evidence="2 3">
    <name type="scientific">Molossus molossus</name>
    <name type="common">Pallas' mastiff bat</name>
    <name type="synonym">Vespertilio molossus</name>
    <dbReference type="NCBI Taxonomy" id="27622"/>
    <lineage>
        <taxon>Eukaryota</taxon>
        <taxon>Metazoa</taxon>
        <taxon>Chordata</taxon>
        <taxon>Craniata</taxon>
        <taxon>Vertebrata</taxon>
        <taxon>Euteleostomi</taxon>
        <taxon>Mammalia</taxon>
        <taxon>Eutheria</taxon>
        <taxon>Laurasiatheria</taxon>
        <taxon>Chiroptera</taxon>
        <taxon>Yangochiroptera</taxon>
        <taxon>Molossidae</taxon>
        <taxon>Molossus</taxon>
    </lineage>
</organism>
<feature type="compositionally biased region" description="Basic and acidic residues" evidence="1">
    <location>
        <begin position="27"/>
        <end position="38"/>
    </location>
</feature>
<name>A0A7J8GQQ8_MOLMO</name>
<dbReference type="EMBL" id="JACASF010000008">
    <property type="protein sequence ID" value="KAF6462353.1"/>
    <property type="molecule type" value="Genomic_DNA"/>
</dbReference>
<evidence type="ECO:0000256" key="1">
    <source>
        <dbReference type="SAM" id="MobiDB-lite"/>
    </source>
</evidence>
<dbReference type="Proteomes" id="UP000550707">
    <property type="component" value="Unassembled WGS sequence"/>
</dbReference>
<gene>
    <name evidence="2" type="ORF">HJG59_011374</name>
</gene>
<reference evidence="2 3" key="1">
    <citation type="journal article" date="2020" name="Nature">
        <title>Six reference-quality genomes reveal evolution of bat adaptations.</title>
        <authorList>
            <person name="Jebb D."/>
            <person name="Huang Z."/>
            <person name="Pippel M."/>
            <person name="Hughes G.M."/>
            <person name="Lavrichenko K."/>
            <person name="Devanna P."/>
            <person name="Winkler S."/>
            <person name="Jermiin L.S."/>
            <person name="Skirmuntt E.C."/>
            <person name="Katzourakis A."/>
            <person name="Burkitt-Gray L."/>
            <person name="Ray D.A."/>
            <person name="Sullivan K.A.M."/>
            <person name="Roscito J.G."/>
            <person name="Kirilenko B.M."/>
            <person name="Davalos L.M."/>
            <person name="Corthals A.P."/>
            <person name="Power M.L."/>
            <person name="Jones G."/>
            <person name="Ransome R.D."/>
            <person name="Dechmann D.K.N."/>
            <person name="Locatelli A.G."/>
            <person name="Puechmaille S.J."/>
            <person name="Fedrigo O."/>
            <person name="Jarvis E.D."/>
            <person name="Hiller M."/>
            <person name="Vernes S.C."/>
            <person name="Myers E.W."/>
            <person name="Teeling E.C."/>
        </authorList>
    </citation>
    <scope>NUCLEOTIDE SEQUENCE [LARGE SCALE GENOMIC DNA]</scope>
    <source>
        <strain evidence="2">MMolMol1</strain>
        <tissue evidence="2">Muscle</tissue>
    </source>
</reference>
<keyword evidence="3" id="KW-1185">Reference proteome</keyword>
<protein>
    <submittedName>
        <fullName evidence="2">Uncharacterized protein</fullName>
    </submittedName>
</protein>